<accession>A0A8C4Q1M4</accession>
<dbReference type="GO" id="GO:0004674">
    <property type="term" value="F:protein serine/threonine kinase activity"/>
    <property type="evidence" value="ECO:0007669"/>
    <property type="project" value="TreeGrafter"/>
</dbReference>
<dbReference type="PANTHER" id="PTHR43289:SF14">
    <property type="entry name" value="LYMPHOKINE-ACTIVATED KILLER T-CELL-ORIGINATED PROTEIN KINASE"/>
    <property type="match status" value="1"/>
</dbReference>
<evidence type="ECO:0000256" key="1">
    <source>
        <dbReference type="ARBA" id="ARBA00022679"/>
    </source>
</evidence>
<name>A0A8C4Q1M4_EPTBU</name>
<evidence type="ECO:0000259" key="5">
    <source>
        <dbReference type="PROSITE" id="PS50011"/>
    </source>
</evidence>
<evidence type="ECO:0000313" key="7">
    <source>
        <dbReference type="Proteomes" id="UP000694388"/>
    </source>
</evidence>
<sequence length="322" mass="35773">MAEENCFTTPPSKKISQLKKGLIVSGTGTPIPSMEIPASPFMQKLGYGTGVNVYLMKRKNGDGSPWAVKKVNKQCKADMQLKYQNNLKAEAKILRTLDHPNIVGYRTVGKADDGSFALVMEYGGESSLFDLIEKRKDEGLEAFPANVIQKVAFEMAKGLKYLHNERKVLHGDMKSANVVVMGDFEQIKICDVGVSLELEENLKLKDPKAFYTGTQPWIPSEALFGKEITDKADIYAYGLVLWEMMTLEIPHVILPDSCDEDDSMIQEELDDAYQVSLGTRPALPFLGPDYQRMMELCAACTDESPHGRPSAQQIVLALQDLV</sequence>
<dbReference type="Ensembl" id="ENSEBUT00000009164.1">
    <property type="protein sequence ID" value="ENSEBUP00000008655.1"/>
    <property type="gene ID" value="ENSEBUG00000005600.1"/>
</dbReference>
<dbReference type="GO" id="GO:0005524">
    <property type="term" value="F:ATP binding"/>
    <property type="evidence" value="ECO:0007669"/>
    <property type="project" value="UniProtKB-KW"/>
</dbReference>
<evidence type="ECO:0000313" key="6">
    <source>
        <dbReference type="Ensembl" id="ENSEBUP00000008655.1"/>
    </source>
</evidence>
<dbReference type="PROSITE" id="PS50011">
    <property type="entry name" value="PROTEIN_KINASE_DOM"/>
    <property type="match status" value="1"/>
</dbReference>
<dbReference type="InterPro" id="IPR000719">
    <property type="entry name" value="Prot_kinase_dom"/>
</dbReference>
<evidence type="ECO:0000256" key="4">
    <source>
        <dbReference type="ARBA" id="ARBA00022840"/>
    </source>
</evidence>
<dbReference type="Proteomes" id="UP000694388">
    <property type="component" value="Unplaced"/>
</dbReference>
<keyword evidence="2" id="KW-0547">Nucleotide-binding</keyword>
<keyword evidence="3" id="KW-0418">Kinase</keyword>
<dbReference type="InterPro" id="IPR008271">
    <property type="entry name" value="Ser/Thr_kinase_AS"/>
</dbReference>
<dbReference type="GeneTree" id="ENSGT00720000108839"/>
<evidence type="ECO:0000256" key="2">
    <source>
        <dbReference type="ARBA" id="ARBA00022741"/>
    </source>
</evidence>
<dbReference type="OMA" id="MIMDIAH"/>
<dbReference type="InterPro" id="IPR011009">
    <property type="entry name" value="Kinase-like_dom_sf"/>
</dbReference>
<keyword evidence="7" id="KW-1185">Reference proteome</keyword>
<dbReference type="PROSITE" id="PS00108">
    <property type="entry name" value="PROTEIN_KINASE_ST"/>
    <property type="match status" value="1"/>
</dbReference>
<keyword evidence="4" id="KW-0067">ATP-binding</keyword>
<dbReference type="Pfam" id="PF00069">
    <property type="entry name" value="Pkinase"/>
    <property type="match status" value="1"/>
</dbReference>
<protein>
    <submittedName>
        <fullName evidence="6">PDZ binding kinase</fullName>
    </submittedName>
</protein>
<proteinExistence type="predicted"/>
<keyword evidence="1" id="KW-0808">Transferase</keyword>
<dbReference type="PANTHER" id="PTHR43289">
    <property type="entry name" value="MITOGEN-ACTIVATED PROTEIN KINASE KINASE KINASE 20-RELATED"/>
    <property type="match status" value="1"/>
</dbReference>
<organism evidence="6 7">
    <name type="scientific">Eptatretus burgeri</name>
    <name type="common">Inshore hagfish</name>
    <dbReference type="NCBI Taxonomy" id="7764"/>
    <lineage>
        <taxon>Eukaryota</taxon>
        <taxon>Metazoa</taxon>
        <taxon>Chordata</taxon>
        <taxon>Craniata</taxon>
        <taxon>Vertebrata</taxon>
        <taxon>Cyclostomata</taxon>
        <taxon>Myxini</taxon>
        <taxon>Myxiniformes</taxon>
        <taxon>Myxinidae</taxon>
        <taxon>Eptatretinae</taxon>
        <taxon>Eptatretus</taxon>
    </lineage>
</organism>
<reference evidence="6" key="2">
    <citation type="submission" date="2025-09" db="UniProtKB">
        <authorList>
            <consortium name="Ensembl"/>
        </authorList>
    </citation>
    <scope>IDENTIFICATION</scope>
</reference>
<dbReference type="SUPFAM" id="SSF56112">
    <property type="entry name" value="Protein kinase-like (PK-like)"/>
    <property type="match status" value="1"/>
</dbReference>
<dbReference type="AlphaFoldDB" id="A0A8C4Q1M4"/>
<reference evidence="6" key="1">
    <citation type="submission" date="2025-08" db="UniProtKB">
        <authorList>
            <consortium name="Ensembl"/>
        </authorList>
    </citation>
    <scope>IDENTIFICATION</scope>
</reference>
<dbReference type="Gene3D" id="1.10.510.10">
    <property type="entry name" value="Transferase(Phosphotransferase) domain 1"/>
    <property type="match status" value="1"/>
</dbReference>
<dbReference type="PIRSF" id="PIRSF000654">
    <property type="entry name" value="Integrin-linked_kinase"/>
    <property type="match status" value="1"/>
</dbReference>
<feature type="domain" description="Protein kinase" evidence="5">
    <location>
        <begin position="39"/>
        <end position="322"/>
    </location>
</feature>
<dbReference type="SMART" id="SM00220">
    <property type="entry name" value="S_TKc"/>
    <property type="match status" value="1"/>
</dbReference>
<evidence type="ECO:0000256" key="3">
    <source>
        <dbReference type="ARBA" id="ARBA00022777"/>
    </source>
</evidence>